<dbReference type="GO" id="GO:0004888">
    <property type="term" value="F:transmembrane signaling receptor activity"/>
    <property type="evidence" value="ECO:0007669"/>
    <property type="project" value="TreeGrafter"/>
</dbReference>
<sequence length="216" mass="23704">RLIVLSCTEREHRSRPTAEFKFGLFAGWDWGGFACESVSTNPFEYNVYRSVTIPCFYGDGYKTHVKYWCRGRLWYSCPPIVHSDSPQEGKESIRDDPDQRVFTVTMNSLTAGDSGYYSCGVKISGGSDVGDQVYLSVTDGKMSVLQAVANEMDLEIKAGRCCSAPSCFCSCLFLLLPVSAPACFCSCLFLLLPVSALPFAVVSASAHVHLHVCDSL</sequence>
<organism evidence="5 6">
    <name type="scientific">Paramormyrops kingsleyae</name>
    <dbReference type="NCBI Taxonomy" id="1676925"/>
    <lineage>
        <taxon>Eukaryota</taxon>
        <taxon>Metazoa</taxon>
        <taxon>Chordata</taxon>
        <taxon>Craniata</taxon>
        <taxon>Vertebrata</taxon>
        <taxon>Euteleostomi</taxon>
        <taxon>Actinopterygii</taxon>
        <taxon>Neopterygii</taxon>
        <taxon>Teleostei</taxon>
        <taxon>Osteoglossocephala</taxon>
        <taxon>Osteoglossomorpha</taxon>
        <taxon>Osteoglossiformes</taxon>
        <taxon>Mormyridae</taxon>
        <taxon>Paramormyrops</taxon>
    </lineage>
</organism>
<dbReference type="SUPFAM" id="SSF48726">
    <property type="entry name" value="Immunoglobulin"/>
    <property type="match status" value="1"/>
</dbReference>
<dbReference type="Gene3D" id="2.60.40.10">
    <property type="entry name" value="Immunoglobulins"/>
    <property type="match status" value="1"/>
</dbReference>
<dbReference type="InterPro" id="IPR036179">
    <property type="entry name" value="Ig-like_dom_sf"/>
</dbReference>
<dbReference type="InterPro" id="IPR013106">
    <property type="entry name" value="Ig_V-set"/>
</dbReference>
<evidence type="ECO:0000259" key="4">
    <source>
        <dbReference type="SMART" id="SM00409"/>
    </source>
</evidence>
<evidence type="ECO:0000313" key="5">
    <source>
        <dbReference type="Ensembl" id="ENSPKIP00000023157.1"/>
    </source>
</evidence>
<evidence type="ECO:0000313" key="6">
    <source>
        <dbReference type="Proteomes" id="UP000261540"/>
    </source>
</evidence>
<dbReference type="Proteomes" id="UP000261540">
    <property type="component" value="Unplaced"/>
</dbReference>
<evidence type="ECO:0000256" key="1">
    <source>
        <dbReference type="ARBA" id="ARBA00004370"/>
    </source>
</evidence>
<proteinExistence type="predicted"/>
<comment type="subcellular location">
    <subcellularLocation>
        <location evidence="1">Membrane</location>
    </subcellularLocation>
</comment>
<dbReference type="SMART" id="SM00409">
    <property type="entry name" value="IG"/>
    <property type="match status" value="1"/>
</dbReference>
<keyword evidence="3" id="KW-0472">Membrane</keyword>
<reference evidence="5" key="2">
    <citation type="submission" date="2025-09" db="UniProtKB">
        <authorList>
            <consortium name="Ensembl"/>
        </authorList>
    </citation>
    <scope>IDENTIFICATION</scope>
</reference>
<evidence type="ECO:0000256" key="3">
    <source>
        <dbReference type="ARBA" id="ARBA00023136"/>
    </source>
</evidence>
<protein>
    <recommendedName>
        <fullName evidence="4">Immunoglobulin domain-containing protein</fullName>
    </recommendedName>
</protein>
<reference evidence="5" key="1">
    <citation type="submission" date="2025-08" db="UniProtKB">
        <authorList>
            <consortium name="Ensembl"/>
        </authorList>
    </citation>
    <scope>IDENTIFICATION</scope>
</reference>
<dbReference type="PANTHER" id="PTHR11860:SF87">
    <property type="entry name" value="CMRF35-LIKE MOLECULE 8"/>
    <property type="match status" value="1"/>
</dbReference>
<dbReference type="Pfam" id="PF07686">
    <property type="entry name" value="V-set"/>
    <property type="match status" value="1"/>
</dbReference>
<dbReference type="GO" id="GO:0005886">
    <property type="term" value="C:plasma membrane"/>
    <property type="evidence" value="ECO:0007669"/>
    <property type="project" value="TreeGrafter"/>
</dbReference>
<dbReference type="PANTHER" id="PTHR11860">
    <property type="entry name" value="POLYMERIC-IMMUNOGLOBULIN RECEPTOR"/>
    <property type="match status" value="1"/>
</dbReference>
<keyword evidence="6" id="KW-1185">Reference proteome</keyword>
<dbReference type="AlphaFoldDB" id="A0A3B3RXI1"/>
<dbReference type="InterPro" id="IPR003599">
    <property type="entry name" value="Ig_sub"/>
</dbReference>
<dbReference type="CDD" id="cd05716">
    <property type="entry name" value="IgV_pIgR_like"/>
    <property type="match status" value="1"/>
</dbReference>
<name>A0A3B3RXI1_9TELE</name>
<keyword evidence="2" id="KW-0812">Transmembrane</keyword>
<evidence type="ECO:0000256" key="2">
    <source>
        <dbReference type="ARBA" id="ARBA00022692"/>
    </source>
</evidence>
<dbReference type="GeneTree" id="ENSGT00940000154332"/>
<dbReference type="InterPro" id="IPR050671">
    <property type="entry name" value="CD300_family_receptors"/>
</dbReference>
<dbReference type="Ensembl" id="ENSPKIT00000003836.1">
    <property type="protein sequence ID" value="ENSPKIP00000023157.1"/>
    <property type="gene ID" value="ENSPKIG00000006897.1"/>
</dbReference>
<feature type="domain" description="Immunoglobulin" evidence="4">
    <location>
        <begin position="40"/>
        <end position="138"/>
    </location>
</feature>
<accession>A0A3B3RXI1</accession>
<dbReference type="InterPro" id="IPR013783">
    <property type="entry name" value="Ig-like_fold"/>
</dbReference>